<organism evidence="13 14">
    <name type="scientific">Afifella marina DSM 2698</name>
    <dbReference type="NCBI Taxonomy" id="1120955"/>
    <lineage>
        <taxon>Bacteria</taxon>
        <taxon>Pseudomonadati</taxon>
        <taxon>Pseudomonadota</taxon>
        <taxon>Alphaproteobacteria</taxon>
        <taxon>Hyphomicrobiales</taxon>
        <taxon>Afifellaceae</taxon>
        <taxon>Afifella</taxon>
    </lineage>
</organism>
<protein>
    <submittedName>
        <fullName evidence="13">Molybdate transport system ATP-binding protein</fullName>
    </submittedName>
</protein>
<feature type="domain" description="Mop" evidence="12">
    <location>
        <begin position="303"/>
        <end position="373"/>
    </location>
</feature>
<keyword evidence="2" id="KW-0813">Transport</keyword>
<accession>A0A1G5NX42</accession>
<dbReference type="Pfam" id="PF03459">
    <property type="entry name" value="TOBE"/>
    <property type="match status" value="1"/>
</dbReference>
<dbReference type="NCBIfam" id="TIGR02142">
    <property type="entry name" value="modC_ABC"/>
    <property type="match status" value="1"/>
</dbReference>
<dbReference type="InterPro" id="IPR008995">
    <property type="entry name" value="Mo/tungstate-bd_C_term_dom"/>
</dbReference>
<keyword evidence="9" id="KW-0472">Membrane</keyword>
<sequence>MTVQTPPPMAGSTIEAAFSGRLGNFALDASFSVPARGVTGLFGPSGCGKTSVLRCAAGLNRLQGTFSIDGEVWQDDKTFRPTHRRPIGYVFQEASLFPHLSVRQNLLFGAPGRQPPSSATGTSFEEVIELLGIGDLLARSTSNLSGGERQRVAIGRALLSQPKLLLMDEPLSALDRQTKDGVLPFLERLHDRLAMPVLYVSHDIAEVERLADHLVLMQAGKVLAAGPLAELQADPNLPLAASREAVVSLDAVVESYDASFGLARLAVAGGHFEIPAAAGAPGTRRRIRIAAGDVSLTRRPPEGTTIINILPVRILSETPVGAHETLLVLRLGENGEGARLLSRVTRRSWHHLQLEVGQKLYAQIKGVALTPASAA</sequence>
<dbReference type="InterPro" id="IPR003593">
    <property type="entry name" value="AAA+_ATPase"/>
</dbReference>
<name>A0A1G5NX42_AFIMA</name>
<evidence type="ECO:0000256" key="7">
    <source>
        <dbReference type="ARBA" id="ARBA00022840"/>
    </source>
</evidence>
<comment type="similarity">
    <text evidence="1">Belongs to the ABC transporter superfamily.</text>
</comment>
<dbReference type="InterPro" id="IPR005116">
    <property type="entry name" value="Transp-assoc_OB_typ1"/>
</dbReference>
<evidence type="ECO:0000313" key="14">
    <source>
        <dbReference type="Proteomes" id="UP000199347"/>
    </source>
</evidence>
<dbReference type="EMBL" id="FMVW01000006">
    <property type="protein sequence ID" value="SCZ41478.1"/>
    <property type="molecule type" value="Genomic_DNA"/>
</dbReference>
<dbReference type="InterPro" id="IPR027417">
    <property type="entry name" value="P-loop_NTPase"/>
</dbReference>
<dbReference type="InterPro" id="IPR017871">
    <property type="entry name" value="ABC_transporter-like_CS"/>
</dbReference>
<dbReference type="PROSITE" id="PS50893">
    <property type="entry name" value="ABC_TRANSPORTER_2"/>
    <property type="match status" value="1"/>
</dbReference>
<keyword evidence="3" id="KW-1003">Cell membrane</keyword>
<dbReference type="GO" id="GO:0005524">
    <property type="term" value="F:ATP binding"/>
    <property type="evidence" value="ECO:0007669"/>
    <property type="project" value="UniProtKB-KW"/>
</dbReference>
<dbReference type="InterPro" id="IPR003439">
    <property type="entry name" value="ABC_transporter-like_ATP-bd"/>
</dbReference>
<dbReference type="InterPro" id="IPR004606">
    <property type="entry name" value="Mop_domain"/>
</dbReference>
<proteinExistence type="inferred from homology"/>
<evidence type="ECO:0000256" key="2">
    <source>
        <dbReference type="ARBA" id="ARBA00022448"/>
    </source>
</evidence>
<gene>
    <name evidence="13" type="ORF">SAMN03080610_02781</name>
</gene>
<dbReference type="AlphaFoldDB" id="A0A1G5NX42"/>
<evidence type="ECO:0000259" key="11">
    <source>
        <dbReference type="PROSITE" id="PS50893"/>
    </source>
</evidence>
<keyword evidence="7 13" id="KW-0067">ATP-binding</keyword>
<keyword evidence="6" id="KW-0547">Nucleotide-binding</keyword>
<dbReference type="GO" id="GO:0015098">
    <property type="term" value="F:molybdate ion transmembrane transporter activity"/>
    <property type="evidence" value="ECO:0007669"/>
    <property type="project" value="InterPro"/>
</dbReference>
<keyword evidence="4 10" id="KW-0500">Molybdenum</keyword>
<evidence type="ECO:0000256" key="8">
    <source>
        <dbReference type="ARBA" id="ARBA00022967"/>
    </source>
</evidence>
<dbReference type="InterPro" id="IPR050334">
    <property type="entry name" value="Molybdenum_import_ModC"/>
</dbReference>
<evidence type="ECO:0000256" key="3">
    <source>
        <dbReference type="ARBA" id="ARBA00022475"/>
    </source>
</evidence>
<dbReference type="SUPFAM" id="SSF50331">
    <property type="entry name" value="MOP-like"/>
    <property type="match status" value="1"/>
</dbReference>
<dbReference type="PROSITE" id="PS00211">
    <property type="entry name" value="ABC_TRANSPORTER_1"/>
    <property type="match status" value="1"/>
</dbReference>
<evidence type="ECO:0000256" key="1">
    <source>
        <dbReference type="ARBA" id="ARBA00005417"/>
    </source>
</evidence>
<dbReference type="SUPFAM" id="SSF52540">
    <property type="entry name" value="P-loop containing nucleoside triphosphate hydrolases"/>
    <property type="match status" value="1"/>
</dbReference>
<dbReference type="Pfam" id="PF00005">
    <property type="entry name" value="ABC_tran"/>
    <property type="match status" value="1"/>
</dbReference>
<evidence type="ECO:0000256" key="10">
    <source>
        <dbReference type="PROSITE-ProRule" id="PRU01213"/>
    </source>
</evidence>
<evidence type="ECO:0000259" key="12">
    <source>
        <dbReference type="PROSITE" id="PS51866"/>
    </source>
</evidence>
<dbReference type="GO" id="GO:0016020">
    <property type="term" value="C:membrane"/>
    <property type="evidence" value="ECO:0007669"/>
    <property type="project" value="InterPro"/>
</dbReference>
<evidence type="ECO:0000256" key="4">
    <source>
        <dbReference type="ARBA" id="ARBA00022505"/>
    </source>
</evidence>
<dbReference type="PANTHER" id="PTHR43514">
    <property type="entry name" value="ABC TRANSPORTER I FAMILY MEMBER 10"/>
    <property type="match status" value="1"/>
</dbReference>
<dbReference type="PANTHER" id="PTHR43514:SF10">
    <property type="entry name" value="MOLYBDENUM IMPORT ATP-BINDING PROTEIN MODC 2"/>
    <property type="match status" value="1"/>
</dbReference>
<dbReference type="SMART" id="SM00382">
    <property type="entry name" value="AAA"/>
    <property type="match status" value="1"/>
</dbReference>
<keyword evidence="5" id="KW-0997">Cell inner membrane</keyword>
<evidence type="ECO:0000256" key="6">
    <source>
        <dbReference type="ARBA" id="ARBA00022741"/>
    </source>
</evidence>
<feature type="domain" description="ABC transporter" evidence="11">
    <location>
        <begin position="11"/>
        <end position="244"/>
    </location>
</feature>
<evidence type="ECO:0000313" key="13">
    <source>
        <dbReference type="EMBL" id="SCZ41478.1"/>
    </source>
</evidence>
<keyword evidence="14" id="KW-1185">Reference proteome</keyword>
<dbReference type="PROSITE" id="PS51866">
    <property type="entry name" value="MOP"/>
    <property type="match status" value="1"/>
</dbReference>
<reference evidence="14" key="1">
    <citation type="submission" date="2016-10" db="EMBL/GenBank/DDBJ databases">
        <authorList>
            <person name="Varghese N."/>
            <person name="Submissions S."/>
        </authorList>
    </citation>
    <scope>NUCLEOTIDE SEQUENCE [LARGE SCALE GENOMIC DNA]</scope>
    <source>
        <strain evidence="14">DSM 2698</strain>
    </source>
</reference>
<dbReference type="InterPro" id="IPR011868">
    <property type="entry name" value="ModC_ABC_ATP-bd"/>
</dbReference>
<dbReference type="Proteomes" id="UP000199347">
    <property type="component" value="Unassembled WGS sequence"/>
</dbReference>
<dbReference type="Gene3D" id="2.40.50.100">
    <property type="match status" value="1"/>
</dbReference>
<evidence type="ECO:0000256" key="5">
    <source>
        <dbReference type="ARBA" id="ARBA00022519"/>
    </source>
</evidence>
<evidence type="ECO:0000256" key="9">
    <source>
        <dbReference type="ARBA" id="ARBA00023136"/>
    </source>
</evidence>
<dbReference type="GO" id="GO:0140359">
    <property type="term" value="F:ABC-type transporter activity"/>
    <property type="evidence" value="ECO:0007669"/>
    <property type="project" value="InterPro"/>
</dbReference>
<dbReference type="STRING" id="1120955.SAMN03080610_02781"/>
<dbReference type="Gene3D" id="3.40.50.300">
    <property type="entry name" value="P-loop containing nucleotide triphosphate hydrolases"/>
    <property type="match status" value="1"/>
</dbReference>
<keyword evidence="8" id="KW-1278">Translocase</keyword>
<dbReference type="GO" id="GO:0016887">
    <property type="term" value="F:ATP hydrolysis activity"/>
    <property type="evidence" value="ECO:0007669"/>
    <property type="project" value="InterPro"/>
</dbReference>